<proteinExistence type="predicted"/>
<evidence type="ECO:0000313" key="1">
    <source>
        <dbReference type="EMBL" id="KAG5177498.1"/>
    </source>
</evidence>
<evidence type="ECO:0000313" key="2">
    <source>
        <dbReference type="Proteomes" id="UP000664859"/>
    </source>
</evidence>
<reference evidence="1" key="1">
    <citation type="submission" date="2021-02" db="EMBL/GenBank/DDBJ databases">
        <title>First Annotated Genome of the Yellow-green Alga Tribonema minus.</title>
        <authorList>
            <person name="Mahan K.M."/>
        </authorList>
    </citation>
    <scope>NUCLEOTIDE SEQUENCE</scope>
    <source>
        <strain evidence="1">UTEX B ZZ1240</strain>
    </source>
</reference>
<dbReference type="EMBL" id="JAFCMP010000525">
    <property type="protein sequence ID" value="KAG5177498.1"/>
    <property type="molecule type" value="Genomic_DNA"/>
</dbReference>
<accession>A0A835YVR2</accession>
<dbReference type="AlphaFoldDB" id="A0A835YVR2"/>
<name>A0A835YVR2_9STRA</name>
<protein>
    <submittedName>
        <fullName evidence="1">Uncharacterized protein</fullName>
    </submittedName>
</protein>
<dbReference type="Proteomes" id="UP000664859">
    <property type="component" value="Unassembled WGS sequence"/>
</dbReference>
<organism evidence="1 2">
    <name type="scientific">Tribonema minus</name>
    <dbReference type="NCBI Taxonomy" id="303371"/>
    <lineage>
        <taxon>Eukaryota</taxon>
        <taxon>Sar</taxon>
        <taxon>Stramenopiles</taxon>
        <taxon>Ochrophyta</taxon>
        <taxon>PX clade</taxon>
        <taxon>Xanthophyceae</taxon>
        <taxon>Tribonematales</taxon>
        <taxon>Tribonemataceae</taxon>
        <taxon>Tribonema</taxon>
    </lineage>
</organism>
<sequence>MRIRKIEDFMNHPGISREQQSKFYDAFLCVKQMRAVTQSLGLEWLVTPQWVEVRVCIKVYDKWYQYGIGRRNKVETVTLIGPDGNENTNASIT</sequence>
<keyword evidence="2" id="KW-1185">Reference proteome</keyword>
<gene>
    <name evidence="1" type="ORF">JKP88DRAFT_274162</name>
</gene>
<comment type="caution">
    <text evidence="1">The sequence shown here is derived from an EMBL/GenBank/DDBJ whole genome shotgun (WGS) entry which is preliminary data.</text>
</comment>